<evidence type="ECO:0000313" key="14">
    <source>
        <dbReference type="EMBL" id="MXR37071.1"/>
    </source>
</evidence>
<keyword evidence="12" id="KW-0732">Signal</keyword>
<dbReference type="AlphaFoldDB" id="A0A845BRG7"/>
<sequence>MQLNRRALLPLLASTFLFPASAIFAAPADKVRFTLDWRIEGPAAPFLLARDKGYFAEEGLDVSIDVGTGSAGAVTRVASGAYDIGFADFNALIEYEAKTPGSRVQGVYMVYNTTPAAVISLKKTAINRPADLAGKTLAAPIFDAGRKGWPAFAKSNQLAPNAVTWQTVEPALRETLLARGDVDAITGFSFTSVLNLESRGVKPDEIRVMPYATHGVEAYGNTLIASSALIRDKPKVVAGFVRAFNRALKETLANPEAAVTHVKRQDPLINEALELRRLKLALAACVVTPETRSAGLGAVNPERMRRAIEETSTAYGLSSTPAAEVLYTSAFLPPKPVRMIK</sequence>
<feature type="domain" description="SsuA/THI5-like" evidence="13">
    <location>
        <begin position="44"/>
        <end position="258"/>
    </location>
</feature>
<evidence type="ECO:0000256" key="8">
    <source>
        <dbReference type="ARBA" id="ARBA00022977"/>
    </source>
</evidence>
<dbReference type="GO" id="GO:0016740">
    <property type="term" value="F:transferase activity"/>
    <property type="evidence" value="ECO:0007669"/>
    <property type="project" value="UniProtKB-KW"/>
</dbReference>
<evidence type="ECO:0000256" key="4">
    <source>
        <dbReference type="ARBA" id="ARBA00011738"/>
    </source>
</evidence>
<evidence type="ECO:0000256" key="10">
    <source>
        <dbReference type="ARBA" id="ARBA00033171"/>
    </source>
</evidence>
<dbReference type="InterPro" id="IPR027939">
    <property type="entry name" value="NMT1/THI5"/>
</dbReference>
<comment type="similarity">
    <text evidence="3">Belongs to the NMT1/THI5 family.</text>
</comment>
<comment type="caution">
    <text evidence="14">The sequence shown here is derived from an EMBL/GenBank/DDBJ whole genome shotgun (WGS) entry which is preliminary data.</text>
</comment>
<dbReference type="RefSeq" id="WP_160796453.1">
    <property type="nucleotide sequence ID" value="NZ_WSSB01000007.1"/>
</dbReference>
<evidence type="ECO:0000256" key="9">
    <source>
        <dbReference type="ARBA" id="ARBA00023004"/>
    </source>
</evidence>
<comment type="catalytic activity">
    <reaction evidence="11">
        <text>N(6)-(pyridoxal phosphate)-L-lysyl-[4-amino-5-hydroxymethyl-2-methylpyrimidine phosphate synthase] + L-histidyl-[4-amino-5-hydroxymethyl-2-methylpyrimidine phosphate synthase] + 2 Fe(3+) + 4 H2O = L-lysyl-[4-amino-5-hydroxymethyl-2-methylpyrimidine phosphate synthase] + (2S)-2-amino-5-hydroxy-4-oxopentanoyl-[4-amino-5-hydroxymethyl-2-methylpyrimidine phosphate synthase] + 4-amino-2-methyl-5-(phosphooxymethyl)pyrimidine + 3-oxopropanoate + 2 Fe(2+) + 2 H(+)</text>
        <dbReference type="Rhea" id="RHEA:65756"/>
        <dbReference type="Rhea" id="RHEA-COMP:16892"/>
        <dbReference type="Rhea" id="RHEA-COMP:16893"/>
        <dbReference type="Rhea" id="RHEA-COMP:16894"/>
        <dbReference type="Rhea" id="RHEA-COMP:16895"/>
        <dbReference type="ChEBI" id="CHEBI:15377"/>
        <dbReference type="ChEBI" id="CHEBI:15378"/>
        <dbReference type="ChEBI" id="CHEBI:29033"/>
        <dbReference type="ChEBI" id="CHEBI:29034"/>
        <dbReference type="ChEBI" id="CHEBI:29969"/>
        <dbReference type="ChEBI" id="CHEBI:29979"/>
        <dbReference type="ChEBI" id="CHEBI:33190"/>
        <dbReference type="ChEBI" id="CHEBI:58354"/>
        <dbReference type="ChEBI" id="CHEBI:143915"/>
        <dbReference type="ChEBI" id="CHEBI:157692"/>
    </reaction>
    <physiologicalReaction direction="left-to-right" evidence="11">
        <dbReference type="Rhea" id="RHEA:65757"/>
    </physiologicalReaction>
</comment>
<reference evidence="14 15" key="1">
    <citation type="submission" date="2019-12" db="EMBL/GenBank/DDBJ databases">
        <title>Neisseriaceae gen. nov. sp. Genome sequencing and assembly.</title>
        <authorList>
            <person name="Liu Z."/>
            <person name="Li A."/>
        </authorList>
    </citation>
    <scope>NUCLEOTIDE SEQUENCE [LARGE SCALE GENOMIC DNA]</scope>
    <source>
        <strain evidence="14 15">B2N2-7</strain>
    </source>
</reference>
<comment type="pathway">
    <text evidence="2">Cofactor biosynthesis; thiamine diphosphate biosynthesis.</text>
</comment>
<dbReference type="PANTHER" id="PTHR31528">
    <property type="entry name" value="4-AMINO-5-HYDROXYMETHYL-2-METHYLPYRIMIDINE PHOSPHATE SYNTHASE THI11-RELATED"/>
    <property type="match status" value="1"/>
</dbReference>
<dbReference type="GO" id="GO:0009228">
    <property type="term" value="P:thiamine biosynthetic process"/>
    <property type="evidence" value="ECO:0007669"/>
    <property type="project" value="UniProtKB-KW"/>
</dbReference>
<evidence type="ECO:0000313" key="15">
    <source>
        <dbReference type="Proteomes" id="UP000467214"/>
    </source>
</evidence>
<comment type="subunit">
    <text evidence="4">Homodimer.</text>
</comment>
<evidence type="ECO:0000256" key="3">
    <source>
        <dbReference type="ARBA" id="ARBA00009406"/>
    </source>
</evidence>
<keyword evidence="5" id="KW-0808">Transferase</keyword>
<accession>A0A845BRG7</accession>
<evidence type="ECO:0000259" key="13">
    <source>
        <dbReference type="Pfam" id="PF09084"/>
    </source>
</evidence>
<keyword evidence="8" id="KW-0784">Thiamine biosynthesis</keyword>
<keyword evidence="6" id="KW-0479">Metal-binding</keyword>
<evidence type="ECO:0000256" key="11">
    <source>
        <dbReference type="ARBA" id="ARBA00048179"/>
    </source>
</evidence>
<feature type="signal peptide" evidence="12">
    <location>
        <begin position="1"/>
        <end position="25"/>
    </location>
</feature>
<comment type="function">
    <text evidence="1">Responsible for the formation of the pyrimidine heterocycle in the thiamine biosynthesis pathway. Catalyzes the formation of hydroxymethylpyrimidine phosphate (HMP-P) from histidine and pyridoxal phosphate (PLP). The protein uses PLP and the active site histidine to form HMP-P, generating an inactive enzyme. The enzyme can only undergo a single turnover, which suggests it is a suicide enzyme.</text>
</comment>
<evidence type="ECO:0000256" key="2">
    <source>
        <dbReference type="ARBA" id="ARBA00004948"/>
    </source>
</evidence>
<proteinExistence type="inferred from homology"/>
<evidence type="ECO:0000256" key="1">
    <source>
        <dbReference type="ARBA" id="ARBA00003469"/>
    </source>
</evidence>
<feature type="chain" id="PRO_5032562078" description="Thiamine pyrimidine synthase" evidence="12">
    <location>
        <begin position="26"/>
        <end position="341"/>
    </location>
</feature>
<keyword evidence="7" id="KW-0663">Pyridoxal phosphate</keyword>
<dbReference type="Gene3D" id="3.40.190.10">
    <property type="entry name" value="Periplasmic binding protein-like II"/>
    <property type="match status" value="2"/>
</dbReference>
<dbReference type="Proteomes" id="UP000467214">
    <property type="component" value="Unassembled WGS sequence"/>
</dbReference>
<keyword evidence="9" id="KW-0408">Iron</keyword>
<dbReference type="PANTHER" id="PTHR31528:SF1">
    <property type="entry name" value="4-AMINO-5-HYDROXYMETHYL-2-METHYLPYRIMIDINE PHOSPHATE SYNTHASE THI11-RELATED"/>
    <property type="match status" value="1"/>
</dbReference>
<dbReference type="InterPro" id="IPR015168">
    <property type="entry name" value="SsuA/THI5"/>
</dbReference>
<dbReference type="GO" id="GO:0046872">
    <property type="term" value="F:metal ion binding"/>
    <property type="evidence" value="ECO:0007669"/>
    <property type="project" value="UniProtKB-KW"/>
</dbReference>
<name>A0A845BRG7_9NEIS</name>
<evidence type="ECO:0000256" key="7">
    <source>
        <dbReference type="ARBA" id="ARBA00022898"/>
    </source>
</evidence>
<evidence type="ECO:0000256" key="5">
    <source>
        <dbReference type="ARBA" id="ARBA00022679"/>
    </source>
</evidence>
<dbReference type="Pfam" id="PF09084">
    <property type="entry name" value="NMT1"/>
    <property type="match status" value="1"/>
</dbReference>
<gene>
    <name evidence="14" type="ORF">GQF02_08810</name>
</gene>
<dbReference type="SUPFAM" id="SSF53850">
    <property type="entry name" value="Periplasmic binding protein-like II"/>
    <property type="match status" value="1"/>
</dbReference>
<evidence type="ECO:0000256" key="6">
    <source>
        <dbReference type="ARBA" id="ARBA00022723"/>
    </source>
</evidence>
<keyword evidence="15" id="KW-1185">Reference proteome</keyword>
<evidence type="ECO:0000256" key="12">
    <source>
        <dbReference type="SAM" id="SignalP"/>
    </source>
</evidence>
<organism evidence="14 15">
    <name type="scientific">Craterilacuibacter sinensis</name>
    <dbReference type="NCBI Taxonomy" id="2686017"/>
    <lineage>
        <taxon>Bacteria</taxon>
        <taxon>Pseudomonadati</taxon>
        <taxon>Pseudomonadota</taxon>
        <taxon>Betaproteobacteria</taxon>
        <taxon>Neisseriales</taxon>
        <taxon>Neisseriaceae</taxon>
        <taxon>Craterilacuibacter</taxon>
    </lineage>
</organism>
<dbReference type="EMBL" id="WSSB01000007">
    <property type="protein sequence ID" value="MXR37071.1"/>
    <property type="molecule type" value="Genomic_DNA"/>
</dbReference>
<protein>
    <recommendedName>
        <fullName evidence="10">Thiamine pyrimidine synthase</fullName>
    </recommendedName>
</protein>